<name>A0A1Y1VW69_9FUNG</name>
<keyword evidence="12" id="KW-1185">Reference proteome</keyword>
<evidence type="ECO:0000256" key="5">
    <source>
        <dbReference type="ARBA" id="ARBA00022729"/>
    </source>
</evidence>
<comment type="caution">
    <text evidence="11">The sequence shown here is derived from an EMBL/GenBank/DDBJ whole genome shotgun (WGS) entry which is preliminary data.</text>
</comment>
<feature type="signal peptide" evidence="9">
    <location>
        <begin position="1"/>
        <end position="19"/>
    </location>
</feature>
<evidence type="ECO:0000256" key="3">
    <source>
        <dbReference type="ARBA" id="ARBA00022670"/>
    </source>
</evidence>
<evidence type="ECO:0000313" key="12">
    <source>
        <dbReference type="Proteomes" id="UP000193922"/>
    </source>
</evidence>
<evidence type="ECO:0000313" key="11">
    <source>
        <dbReference type="EMBL" id="ORX65532.1"/>
    </source>
</evidence>
<keyword evidence="6 9" id="KW-0378">Hydrolase</keyword>
<dbReference type="Proteomes" id="UP000193922">
    <property type="component" value="Unassembled WGS sequence"/>
</dbReference>
<dbReference type="GO" id="GO:0004177">
    <property type="term" value="F:aminopeptidase activity"/>
    <property type="evidence" value="ECO:0007669"/>
    <property type="project" value="UniProtKB-KW"/>
</dbReference>
<dbReference type="EMBL" id="MCFD01000027">
    <property type="protein sequence ID" value="ORX65532.1"/>
    <property type="molecule type" value="Genomic_DNA"/>
</dbReference>
<proteinExistence type="inferred from homology"/>
<dbReference type="Gene3D" id="3.40.630.10">
    <property type="entry name" value="Zn peptidases"/>
    <property type="match status" value="1"/>
</dbReference>
<feature type="domain" description="Peptidase M28" evidence="10">
    <location>
        <begin position="157"/>
        <end position="355"/>
    </location>
</feature>
<keyword evidence="11" id="KW-0675">Receptor</keyword>
<gene>
    <name evidence="11" type="ORF">DL89DRAFT_286997</name>
</gene>
<dbReference type="PANTHER" id="PTHR12147">
    <property type="entry name" value="METALLOPEPTIDASE M28 FAMILY MEMBER"/>
    <property type="match status" value="1"/>
</dbReference>
<dbReference type="EC" id="3.4.-.-" evidence="9"/>
<keyword evidence="5 9" id="KW-0732">Signal</keyword>
<sequence>MLFYAPFLAFFVVFHCGLAARIQGNLDIYASKRLIQTGPSDKKWLTKNDIFNLSRSGTKFRDITDIDSSLISLRQKQLHIPDQPSLQQAIKPLFTNISDALPRRVLEGMAKFHNRFFNSRNGRESSLWLQQQITSVVAGIGGVEVVPFVHSFPQNSIITKIPGRSDETVILSAHLDSINKFDPEHGSAPGIDDDGTGVVVLMEVMRILASSQLKLNRTIEFHFYAGEEVGLLGSADIAHMYAKAMRPVVVDLQLDMTGFPTSPPVVGILTDNTDPGSTSLLRQIVSEYTDLKTQDFSCGYACSDHASWFEAGYRAVLPGESPLVTGNPHMHTSSDDISTVSFQHLLHYVNIALAFAVEVAGVTGS</sequence>
<comment type="cofactor">
    <cofactor evidence="1">
        <name>Zn(2+)</name>
        <dbReference type="ChEBI" id="CHEBI:29105"/>
    </cofactor>
</comment>
<dbReference type="RefSeq" id="XP_040739698.1">
    <property type="nucleotide sequence ID" value="XM_040889897.1"/>
</dbReference>
<dbReference type="GO" id="GO:0006508">
    <property type="term" value="P:proteolysis"/>
    <property type="evidence" value="ECO:0007669"/>
    <property type="project" value="UniProtKB-KW"/>
</dbReference>
<dbReference type="SUPFAM" id="SSF53187">
    <property type="entry name" value="Zn-dependent exopeptidases"/>
    <property type="match status" value="1"/>
</dbReference>
<evidence type="ECO:0000259" key="10">
    <source>
        <dbReference type="Pfam" id="PF04389"/>
    </source>
</evidence>
<evidence type="ECO:0000256" key="4">
    <source>
        <dbReference type="ARBA" id="ARBA00022723"/>
    </source>
</evidence>
<organism evidence="11 12">
    <name type="scientific">Linderina pennispora</name>
    <dbReference type="NCBI Taxonomy" id="61395"/>
    <lineage>
        <taxon>Eukaryota</taxon>
        <taxon>Fungi</taxon>
        <taxon>Fungi incertae sedis</taxon>
        <taxon>Zoopagomycota</taxon>
        <taxon>Kickxellomycotina</taxon>
        <taxon>Kickxellomycetes</taxon>
        <taxon>Kickxellales</taxon>
        <taxon>Kickxellaceae</taxon>
        <taxon>Linderina</taxon>
    </lineage>
</organism>
<keyword evidence="4 9" id="KW-0479">Metal-binding</keyword>
<dbReference type="GO" id="GO:0008235">
    <property type="term" value="F:metalloexopeptidase activity"/>
    <property type="evidence" value="ECO:0007669"/>
    <property type="project" value="InterPro"/>
</dbReference>
<dbReference type="Pfam" id="PF04389">
    <property type="entry name" value="Peptidase_M28"/>
    <property type="match status" value="1"/>
</dbReference>
<dbReference type="OrthoDB" id="2214at2759"/>
<dbReference type="InterPro" id="IPR007484">
    <property type="entry name" value="Peptidase_M28"/>
</dbReference>
<evidence type="ECO:0000256" key="7">
    <source>
        <dbReference type="ARBA" id="ARBA00022833"/>
    </source>
</evidence>
<evidence type="ECO:0000256" key="1">
    <source>
        <dbReference type="ARBA" id="ARBA00001947"/>
    </source>
</evidence>
<evidence type="ECO:0000256" key="8">
    <source>
        <dbReference type="ARBA" id="ARBA00043962"/>
    </source>
</evidence>
<accession>A0A1Y1VW69</accession>
<dbReference type="PANTHER" id="PTHR12147:SF56">
    <property type="entry name" value="AMINOPEPTIDASE YDR415C-RELATED"/>
    <property type="match status" value="1"/>
</dbReference>
<reference evidence="11 12" key="1">
    <citation type="submission" date="2016-07" db="EMBL/GenBank/DDBJ databases">
        <title>Pervasive Adenine N6-methylation of Active Genes in Fungi.</title>
        <authorList>
            <consortium name="DOE Joint Genome Institute"/>
            <person name="Mondo S.J."/>
            <person name="Dannebaum R.O."/>
            <person name="Kuo R.C."/>
            <person name="Labutti K."/>
            <person name="Haridas S."/>
            <person name="Kuo A."/>
            <person name="Salamov A."/>
            <person name="Ahrendt S.R."/>
            <person name="Lipzen A."/>
            <person name="Sullivan W."/>
            <person name="Andreopoulos W.B."/>
            <person name="Clum A."/>
            <person name="Lindquist E."/>
            <person name="Daum C."/>
            <person name="Ramamoorthy G.K."/>
            <person name="Gryganskyi A."/>
            <person name="Culley D."/>
            <person name="Magnuson J.K."/>
            <person name="James T.Y."/>
            <person name="O'Malley M.A."/>
            <person name="Stajich J.E."/>
            <person name="Spatafora J.W."/>
            <person name="Visel A."/>
            <person name="Grigoriev I.V."/>
        </authorList>
    </citation>
    <scope>NUCLEOTIDE SEQUENCE [LARGE SCALE GENOMIC DNA]</scope>
    <source>
        <strain evidence="11 12">ATCC 12442</strain>
    </source>
</reference>
<evidence type="ECO:0000256" key="2">
    <source>
        <dbReference type="ARBA" id="ARBA00022438"/>
    </source>
</evidence>
<dbReference type="AlphaFoldDB" id="A0A1Y1VW69"/>
<dbReference type="InterPro" id="IPR045175">
    <property type="entry name" value="M28_fam"/>
</dbReference>
<dbReference type="STRING" id="61395.A0A1Y1VW69"/>
<feature type="chain" id="PRO_5011830349" description="Peptide hydrolase" evidence="9">
    <location>
        <begin position="20"/>
        <end position="365"/>
    </location>
</feature>
<dbReference type="GeneID" id="63806545"/>
<dbReference type="GO" id="GO:0046872">
    <property type="term" value="F:metal ion binding"/>
    <property type="evidence" value="ECO:0007669"/>
    <property type="project" value="UniProtKB-KW"/>
</dbReference>
<keyword evidence="7 9" id="KW-0862">Zinc</keyword>
<comment type="similarity">
    <text evidence="8">Belongs to the peptidase M28 family. M28E subfamily.</text>
</comment>
<evidence type="ECO:0000256" key="6">
    <source>
        <dbReference type="ARBA" id="ARBA00022801"/>
    </source>
</evidence>
<keyword evidence="3 9" id="KW-0645">Protease</keyword>
<keyword evidence="2" id="KW-0031">Aminopeptidase</keyword>
<evidence type="ECO:0000256" key="9">
    <source>
        <dbReference type="RuleBase" id="RU361240"/>
    </source>
</evidence>
<protein>
    <recommendedName>
        <fullName evidence="9">Peptide hydrolase</fullName>
        <ecNumber evidence="9">3.4.-.-</ecNumber>
    </recommendedName>
</protein>